<evidence type="ECO:0000256" key="2">
    <source>
        <dbReference type="ARBA" id="ARBA00022741"/>
    </source>
</evidence>
<name>A0ABP7FDJ8_9MICO</name>
<keyword evidence="1" id="KW-0813">Transport</keyword>
<dbReference type="SUPFAM" id="SSF50331">
    <property type="entry name" value="MOP-like"/>
    <property type="match status" value="1"/>
</dbReference>
<gene>
    <name evidence="5" type="ORF">GCM10022239_11000</name>
</gene>
<dbReference type="InterPro" id="IPR050093">
    <property type="entry name" value="ABC_SmlMolc_Importer"/>
</dbReference>
<dbReference type="RefSeq" id="WP_344754561.1">
    <property type="nucleotide sequence ID" value="NZ_BAABAE010000003.1"/>
</dbReference>
<evidence type="ECO:0000313" key="5">
    <source>
        <dbReference type="EMBL" id="GAA3737003.1"/>
    </source>
</evidence>
<reference evidence="6" key="1">
    <citation type="journal article" date="2019" name="Int. J. Syst. Evol. Microbiol.">
        <title>The Global Catalogue of Microorganisms (GCM) 10K type strain sequencing project: providing services to taxonomists for standard genome sequencing and annotation.</title>
        <authorList>
            <consortium name="The Broad Institute Genomics Platform"/>
            <consortium name="The Broad Institute Genome Sequencing Center for Infectious Disease"/>
            <person name="Wu L."/>
            <person name="Ma J."/>
        </authorList>
    </citation>
    <scope>NUCLEOTIDE SEQUENCE [LARGE SCALE GENOMIC DNA]</scope>
    <source>
        <strain evidence="6">JCM 16949</strain>
    </source>
</reference>
<dbReference type="Pfam" id="PF00005">
    <property type="entry name" value="ABC_tran"/>
    <property type="match status" value="1"/>
</dbReference>
<feature type="domain" description="ABC transporter" evidence="4">
    <location>
        <begin position="3"/>
        <end position="238"/>
    </location>
</feature>
<accession>A0ABP7FDJ8</accession>
<dbReference type="PANTHER" id="PTHR42781">
    <property type="entry name" value="SPERMIDINE/PUTRESCINE IMPORT ATP-BINDING PROTEIN POTA"/>
    <property type="match status" value="1"/>
</dbReference>
<dbReference type="PANTHER" id="PTHR42781:SF4">
    <property type="entry name" value="SPERMIDINE_PUTRESCINE IMPORT ATP-BINDING PROTEIN POTA"/>
    <property type="match status" value="1"/>
</dbReference>
<evidence type="ECO:0000313" key="6">
    <source>
        <dbReference type="Proteomes" id="UP001501004"/>
    </source>
</evidence>
<dbReference type="GO" id="GO:0005524">
    <property type="term" value="F:ATP binding"/>
    <property type="evidence" value="ECO:0007669"/>
    <property type="project" value="UniProtKB-KW"/>
</dbReference>
<dbReference type="InterPro" id="IPR003439">
    <property type="entry name" value="ABC_transporter-like_ATP-bd"/>
</dbReference>
<dbReference type="Proteomes" id="UP001501004">
    <property type="component" value="Unassembled WGS sequence"/>
</dbReference>
<organism evidence="5 6">
    <name type="scientific">Leifsonella bigeumensis</name>
    <dbReference type="NCBI Taxonomy" id="433643"/>
    <lineage>
        <taxon>Bacteria</taxon>
        <taxon>Bacillati</taxon>
        <taxon>Actinomycetota</taxon>
        <taxon>Actinomycetes</taxon>
        <taxon>Micrococcales</taxon>
        <taxon>Microbacteriaceae</taxon>
        <taxon>Leifsonella</taxon>
    </lineage>
</organism>
<keyword evidence="6" id="KW-1185">Reference proteome</keyword>
<evidence type="ECO:0000256" key="3">
    <source>
        <dbReference type="ARBA" id="ARBA00022840"/>
    </source>
</evidence>
<proteinExistence type="predicted"/>
<dbReference type="InterPro" id="IPR003593">
    <property type="entry name" value="AAA+_ATPase"/>
</dbReference>
<dbReference type="InterPro" id="IPR017871">
    <property type="entry name" value="ABC_transporter-like_CS"/>
</dbReference>
<dbReference type="SMART" id="SM00382">
    <property type="entry name" value="AAA"/>
    <property type="match status" value="1"/>
</dbReference>
<evidence type="ECO:0000256" key="1">
    <source>
        <dbReference type="ARBA" id="ARBA00022448"/>
    </source>
</evidence>
<dbReference type="PROSITE" id="PS50893">
    <property type="entry name" value="ABC_TRANSPORTER_2"/>
    <property type="match status" value="1"/>
</dbReference>
<dbReference type="EMBL" id="BAABAE010000003">
    <property type="protein sequence ID" value="GAA3737003.1"/>
    <property type="molecule type" value="Genomic_DNA"/>
</dbReference>
<evidence type="ECO:0000259" key="4">
    <source>
        <dbReference type="PROSITE" id="PS50893"/>
    </source>
</evidence>
<dbReference type="InterPro" id="IPR008995">
    <property type="entry name" value="Mo/tungstate-bd_C_term_dom"/>
</dbReference>
<dbReference type="SUPFAM" id="SSF52540">
    <property type="entry name" value="P-loop containing nucleoside triphosphate hydrolases"/>
    <property type="match status" value="1"/>
</dbReference>
<keyword evidence="2" id="KW-0547">Nucleotide-binding</keyword>
<dbReference type="PROSITE" id="PS00211">
    <property type="entry name" value="ABC_TRANSPORTER_1"/>
    <property type="match status" value="1"/>
</dbReference>
<dbReference type="Gene3D" id="3.40.50.300">
    <property type="entry name" value="P-loop containing nucleotide triphosphate hydrolases"/>
    <property type="match status" value="1"/>
</dbReference>
<keyword evidence="3 5" id="KW-0067">ATP-binding</keyword>
<protein>
    <submittedName>
        <fullName evidence="5">ATP-binding cassette domain-containing protein</fullName>
    </submittedName>
</protein>
<sequence length="372" mass="38282">MTLSAELVVRRGDFVLDANLEVGAGEVLALLGPNGSGKSTLLGALAGLLPVATGSIRVNGRPLTRVSAGERMSLPAHARRVGLLGQESLLFPHLTAVQNVAFGIRAAHGSRVDAGRRAERWLADVGLSGFEGRRPAELSGGQQQRVAIARALAAEPDLLLLDEPMASLDVEAASSIRTLLRERLSSTGTTTVLVTHDVVDVIVLADRVVTLDSGRVADDGSASDVLGRPVNGFAASLAGLNLLAGRVTGRGLVAVAHGHVLAGSGDLPPVGSEAWVAFPRSAVTVREPGAEPTPAVENSWVGTVAALEPAAGGIRIVLAGDEVVAEVPSSQVLARQLGSGSVVSLHVDPEFVTVYRRHGRGGHASHWEGGSD</sequence>
<comment type="caution">
    <text evidence="5">The sequence shown here is derived from an EMBL/GenBank/DDBJ whole genome shotgun (WGS) entry which is preliminary data.</text>
</comment>
<dbReference type="InterPro" id="IPR027417">
    <property type="entry name" value="P-loop_NTPase"/>
</dbReference>